<dbReference type="Pfam" id="PF00092">
    <property type="entry name" value="VWA"/>
    <property type="match status" value="2"/>
</dbReference>
<dbReference type="SUPFAM" id="SSF53300">
    <property type="entry name" value="vWA-like"/>
    <property type="match status" value="2"/>
</dbReference>
<dbReference type="Proteomes" id="UP001642483">
    <property type="component" value="Unassembled WGS sequence"/>
</dbReference>
<proteinExistence type="predicted"/>
<feature type="domain" description="VWFA" evidence="1">
    <location>
        <begin position="1105"/>
        <end position="1275"/>
    </location>
</feature>
<gene>
    <name evidence="2" type="ORF">CVLEPA_LOCUS12258</name>
</gene>
<dbReference type="PROSITE" id="PS50234">
    <property type="entry name" value="VWFA"/>
    <property type="match status" value="2"/>
</dbReference>
<dbReference type="Gene3D" id="3.40.50.410">
    <property type="entry name" value="von Willebrand factor, type A domain"/>
    <property type="match status" value="2"/>
</dbReference>
<dbReference type="PANTHER" id="PTHR10579:SF172">
    <property type="entry name" value="CALCIUM-ACTIVATED CHLORIDE CHANNEL REGULATOR 4 PRECURSOR-RELATED"/>
    <property type="match status" value="1"/>
</dbReference>
<dbReference type="InterPro" id="IPR013642">
    <property type="entry name" value="CLCA_N"/>
</dbReference>
<comment type="caution">
    <text evidence="2">The sequence shown here is derived from an EMBL/GenBank/DDBJ whole genome shotgun (WGS) entry which is preliminary data.</text>
</comment>
<dbReference type="PANTHER" id="PTHR10579">
    <property type="entry name" value="CALCIUM-ACTIVATED CHLORIDE CHANNEL REGULATOR"/>
    <property type="match status" value="1"/>
</dbReference>
<dbReference type="InterPro" id="IPR036465">
    <property type="entry name" value="vWFA_dom_sf"/>
</dbReference>
<dbReference type="NCBIfam" id="NF041940">
    <property type="entry name" value="choice_anch_X"/>
    <property type="match status" value="2"/>
</dbReference>
<dbReference type="SMART" id="SM00327">
    <property type="entry name" value="VWA"/>
    <property type="match status" value="2"/>
</dbReference>
<evidence type="ECO:0000313" key="3">
    <source>
        <dbReference type="Proteomes" id="UP001642483"/>
    </source>
</evidence>
<name>A0ABP0FQV8_CLALP</name>
<dbReference type="EMBL" id="CAWYQH010000090">
    <property type="protein sequence ID" value="CAK8682037.1"/>
    <property type="molecule type" value="Genomic_DNA"/>
</dbReference>
<protein>
    <recommendedName>
        <fullName evidence="1">VWFA domain-containing protein</fullName>
    </recommendedName>
</protein>
<evidence type="ECO:0000259" key="1">
    <source>
        <dbReference type="PROSITE" id="PS50234"/>
    </source>
</evidence>
<organism evidence="2 3">
    <name type="scientific">Clavelina lepadiformis</name>
    <name type="common">Light-bulb sea squirt</name>
    <name type="synonym">Ascidia lepadiformis</name>
    <dbReference type="NCBI Taxonomy" id="159417"/>
    <lineage>
        <taxon>Eukaryota</taxon>
        <taxon>Metazoa</taxon>
        <taxon>Chordata</taxon>
        <taxon>Tunicata</taxon>
        <taxon>Ascidiacea</taxon>
        <taxon>Aplousobranchia</taxon>
        <taxon>Clavelinidae</taxon>
        <taxon>Clavelina</taxon>
    </lineage>
</organism>
<evidence type="ECO:0000313" key="2">
    <source>
        <dbReference type="EMBL" id="CAK8682037.1"/>
    </source>
</evidence>
<reference evidence="2 3" key="1">
    <citation type="submission" date="2024-02" db="EMBL/GenBank/DDBJ databases">
        <authorList>
            <person name="Daric V."/>
            <person name="Darras S."/>
        </authorList>
    </citation>
    <scope>NUCLEOTIDE SEQUENCE [LARGE SCALE GENOMIC DNA]</scope>
</reference>
<dbReference type="InterPro" id="IPR002035">
    <property type="entry name" value="VWF_A"/>
</dbReference>
<keyword evidence="3" id="KW-1185">Reference proteome</keyword>
<dbReference type="Pfam" id="PF08434">
    <property type="entry name" value="CLCA"/>
    <property type="match status" value="2"/>
</dbReference>
<sequence>MGQIEATRCPINLKGEFKVIDYSTGTTRDCQRNVQDGLPEDNCVFFPYEEQSSYLTSSFMSNQYIKQVELFCHNDESDPYNLHNKEAPNEQNRMCNLRSTWEVILDSSDFANANSPNVAFFDTSPTFNIIKPTSSKRYVLVLDTSGSMIGTKLEQMRQVVSIFIDQFVPTGDQVALVEFASSASKLSSLRTLTDQSDRDSLLTKLPTDASGNTCIGCGLLSALEILKENGEDPTGGNIVVFTDGEENRNPYVKDVSDEVLLAGGVVHAIFFSTSAKNDLATLVVDSGGIWFYGSDVSINSILGAFQTLASPNDGDVYSEIFQVHSSTFDVDKYSTYNGYVDVDSTVGNNTVFTFTWDQYDIQIEVVLENPSGCVYSTNHLANANYCTGQPLDKVDLTFKVVSFPLPGTAEPGRWRYYVSSAADRLQKVIASVTSQASDRSKQPIVVSSGLDKTDVGTGDAIVVYAQVSQGFAPVLDANVLALVQQPDGIVKELELYDAGAAPDVRADDGVYSRFFTSYSKPGSYGVQVTVSQTANSYKATRVAGSRAPVNFGTIKADGSVSINPDGMQYVGTNDVTPVETGNFSRVVTNEGFQYTGIAVSEADDFFPPSAISDLKAEQMDVNDPNSGVALSFTAPGNDYDQGTAFRYELRYVIDNVTQLVDEFENCTIVEDTDVIEGNLTQPKAAGSKETFLISTNGSFTTNQITLGFALLAIDESGNRADPSNVAPITYFYSSPVVIQTTTVDDLTTEDFCYSSSFVIKLYSYFDVLIGVNFLKLCRVVNNIRKMNLPAGLWFILCLLTSFYGLGLSSSAVTISNNGYSGLLIAINPEVPESSGLIDAIKEVWTNASKALYTATKQRAYFASITILVPKSWSMGTYQSAGKETYNAADVLVAYRNPVYQDQPYTLQYGGCGEPGTYIHLTPSYLVNDSFVNIFGPKGKAMVHEWGHYRWGVFDETPTYGYNSFYQNSMGQVEATRCPVNLKGEFKVIDYSTGTARDCQRNVQNRLPEDGCVFLPYEKQSSNLTSSIMSNQYVEKVELFCHNDKSDPYNIHNKEAPNEQNRLCNLRSTWEVILDSSDFANTNSPNVGFLDTTPTFHVVKPTSSKRHVLVLDTSGSMGWKEGLEQMLQVVSIFIAQFVPIGDRVALVEFDSVAQKLTNLCTIKDETSREDLLNNLPTTAGGNTCIGCGLDKSLKILEEGGEDPTGGNIVVFTDGEESEYPFVNAVADQVLQAGSVVHAIFFNTNSNDDLKKLVVDSSGIWFYGTDVNSILGAFETLSSSNDGDVYSKTFQVHSSTFDVDKNSIFSGIVDIDSTVGNSTVFTFTWGQYDAQVHVVLQHPSGCSYSTNLVGIVDKCPGQPLHKIDSTFKVVNFPLPGTADPGRWRYYVSSTATSSQTVVASVTSQASDQTKQPIVVSSGLDKTSAGTGEAIVVYAQVSQGFAPVLDANVLALIQQPDGTVKELELFDAGGAPDVRANDGVYSRFFTSYSDSGSYGVRVRVSKTANSIKATHVAGSTSPVNLGTIKSDGSVSINPEGINYVRNDVGLSIETGNFSREVTNEGFQYIGQAVTKTDDFFPPNAVKDLKAELKSLTNSESGVSLIFTAPGDDYDQGTAFRYELRYVINNVTQLADAFENCTLVEDTDIIEGNLTQPKAAETKETFLISNNFPFPMKGQVTLGFALLAIDENGNRADPSNVAPVAYLYSPPVVIQPSTKGDASRVVATMTSLAFLTVVLLHYIY</sequence>
<feature type="domain" description="VWFA" evidence="1">
    <location>
        <begin position="137"/>
        <end position="339"/>
    </location>
</feature>
<dbReference type="InterPro" id="IPR051266">
    <property type="entry name" value="CLCR"/>
</dbReference>
<dbReference type="CDD" id="cd00198">
    <property type="entry name" value="vWFA"/>
    <property type="match status" value="2"/>
</dbReference>
<accession>A0ABP0FQV8</accession>